<evidence type="ECO:0000256" key="1">
    <source>
        <dbReference type="ARBA" id="ARBA00010613"/>
    </source>
</evidence>
<evidence type="ECO:0000313" key="4">
    <source>
        <dbReference type="Proteomes" id="UP000247150"/>
    </source>
</evidence>
<dbReference type="AlphaFoldDB" id="A0A2V2ZWL1"/>
<dbReference type="GO" id="GO:0016787">
    <property type="term" value="F:hydrolase activity"/>
    <property type="evidence" value="ECO:0007669"/>
    <property type="project" value="UniProtKB-KW"/>
</dbReference>
<dbReference type="RefSeq" id="WP_110065837.1">
    <property type="nucleotide sequence ID" value="NZ_QGTW01000009.1"/>
</dbReference>
<dbReference type="PROSITE" id="PS50263">
    <property type="entry name" value="CN_HYDROLASE"/>
    <property type="match status" value="1"/>
</dbReference>
<dbReference type="Proteomes" id="UP000247150">
    <property type="component" value="Unassembled WGS sequence"/>
</dbReference>
<dbReference type="InterPro" id="IPR003010">
    <property type="entry name" value="C-N_Hydrolase"/>
</dbReference>
<accession>A0A2V2ZWL1</accession>
<dbReference type="CDD" id="cd07197">
    <property type="entry name" value="nitrilase"/>
    <property type="match status" value="1"/>
</dbReference>
<dbReference type="PANTHER" id="PTHR23088:SF27">
    <property type="entry name" value="DEAMINATED GLUTATHIONE AMIDASE"/>
    <property type="match status" value="1"/>
</dbReference>
<comment type="similarity">
    <text evidence="1">Belongs to the carbon-nitrogen hydrolase superfamily. NIT1/NIT2 family.</text>
</comment>
<dbReference type="PANTHER" id="PTHR23088">
    <property type="entry name" value="NITRILASE-RELATED"/>
    <property type="match status" value="1"/>
</dbReference>
<evidence type="ECO:0000259" key="2">
    <source>
        <dbReference type="PROSITE" id="PS50263"/>
    </source>
</evidence>
<gene>
    <name evidence="3" type="ORF">DFO73_10933</name>
</gene>
<dbReference type="Pfam" id="PF00795">
    <property type="entry name" value="CN_hydrolase"/>
    <property type="match status" value="1"/>
</dbReference>
<dbReference type="SUPFAM" id="SSF56317">
    <property type="entry name" value="Carbon-nitrogen hydrolase"/>
    <property type="match status" value="1"/>
</dbReference>
<organism evidence="3 4">
    <name type="scientific">Cytobacillus oceanisediminis</name>
    <dbReference type="NCBI Taxonomy" id="665099"/>
    <lineage>
        <taxon>Bacteria</taxon>
        <taxon>Bacillati</taxon>
        <taxon>Bacillota</taxon>
        <taxon>Bacilli</taxon>
        <taxon>Bacillales</taxon>
        <taxon>Bacillaceae</taxon>
        <taxon>Cytobacillus</taxon>
    </lineage>
</organism>
<feature type="domain" description="CN hydrolase" evidence="2">
    <location>
        <begin position="5"/>
        <end position="243"/>
    </location>
</feature>
<proteinExistence type="inferred from homology"/>
<name>A0A2V2ZWL1_9BACI</name>
<reference evidence="3 4" key="1">
    <citation type="submission" date="2018-05" db="EMBL/GenBank/DDBJ databases">
        <title>Freshwater and sediment microbial communities from various areas in North America, analyzing microbe dynamics in response to fracking.</title>
        <authorList>
            <person name="Lamendella R."/>
        </authorList>
    </citation>
    <scope>NUCLEOTIDE SEQUENCE [LARGE SCALE GENOMIC DNA]</scope>
    <source>
        <strain evidence="3 4">15_TX</strain>
    </source>
</reference>
<dbReference type="EMBL" id="QGTW01000009">
    <property type="protein sequence ID" value="PWW26870.1"/>
    <property type="molecule type" value="Genomic_DNA"/>
</dbReference>
<dbReference type="Gene3D" id="3.60.110.10">
    <property type="entry name" value="Carbon-nitrogen hydrolase"/>
    <property type="match status" value="1"/>
</dbReference>
<comment type="caution">
    <text evidence="3">The sequence shown here is derived from an EMBL/GenBank/DDBJ whole genome shotgun (WGS) entry which is preliminary data.</text>
</comment>
<dbReference type="InterPro" id="IPR036526">
    <property type="entry name" value="C-N_Hydrolase_sf"/>
</dbReference>
<keyword evidence="3" id="KW-0378">Hydrolase</keyword>
<evidence type="ECO:0000313" key="3">
    <source>
        <dbReference type="EMBL" id="PWW26870.1"/>
    </source>
</evidence>
<dbReference type="OrthoDB" id="9811121at2"/>
<protein>
    <submittedName>
        <fullName evidence="3">Putative amidohydrolase</fullName>
    </submittedName>
</protein>
<sequence>MLAKPNIAIAQSDFRNGDLSYNISKMNKLARECREQTPDASLLIFPELSVSGYFLSPGLKELAEFQKGSSFAKMSEIAQHHKMWILYGYPEKDREGKVYNSIQLINPRGESVANYRKIHLTPGEKELFTPGSEPVMVETELGNIGLLICWDLAFPELARTLALKGADLLLAPSAWESPYEAPFYQFAASRAIDNTVYVAACNHTGISKDLSFFGKSAIFAPDGTNLAICKEKKEHIITAALDYSWRNHIKETFFTMLSDRRPDVYRQGEEKNEY</sequence>